<accession>A0ABY0GLH0</accession>
<feature type="compositionally biased region" description="Polar residues" evidence="1">
    <location>
        <begin position="46"/>
        <end position="57"/>
    </location>
</feature>
<sequence>MELWFSKTSLLGVVLTSAFTSALVIPRGHHDSVPASDVYKGGDQNHYPSESHGSGYSYPTTMARSSDIGLQTSSTPCATSSTATVTVAGSSIASLALQTGRYPISDGYPTNPSPSPIVLSSTMIRPTEPTVPPPEIPAISGYSSITPITSISVSHVGGHGPVVSSTFNTTIPYPSNYATVSVAPYPTASLTLQGAQVSHDTYATGTTPTAYIPISTGYTRSPAHGTEYMPHSNATTYAMESSIYISNTLDSTVYPATSTPAGSSTVEVYDPSPPLPSVPGTMNIQYTSSNAAPTPSPISAVLSSPSTTPGTMITSAVPLPTTPDVVATPAQSTGEYDIAPNGVAYMSV</sequence>
<dbReference type="EMBL" id="PDXF01000007">
    <property type="protein sequence ID" value="RYO06105.1"/>
    <property type="molecule type" value="Genomic_DNA"/>
</dbReference>
<feature type="chain" id="PRO_5045424246" evidence="2">
    <location>
        <begin position="23"/>
        <end position="348"/>
    </location>
</feature>
<gene>
    <name evidence="3" type="ORF">AA0119_g2861</name>
</gene>
<evidence type="ECO:0000256" key="1">
    <source>
        <dbReference type="SAM" id="MobiDB-lite"/>
    </source>
</evidence>
<dbReference type="Proteomes" id="UP000293195">
    <property type="component" value="Unassembled WGS sequence"/>
</dbReference>
<evidence type="ECO:0000256" key="2">
    <source>
        <dbReference type="SAM" id="SignalP"/>
    </source>
</evidence>
<protein>
    <submittedName>
        <fullName evidence="3">Uncharacterized protein</fullName>
    </submittedName>
</protein>
<evidence type="ECO:0000313" key="4">
    <source>
        <dbReference type="Proteomes" id="UP000293195"/>
    </source>
</evidence>
<feature type="signal peptide" evidence="2">
    <location>
        <begin position="1"/>
        <end position="22"/>
    </location>
</feature>
<proteinExistence type="predicted"/>
<feature type="region of interest" description="Disordered" evidence="1">
    <location>
        <begin position="35"/>
        <end position="57"/>
    </location>
</feature>
<keyword evidence="4" id="KW-1185">Reference proteome</keyword>
<keyword evidence="2" id="KW-0732">Signal</keyword>
<name>A0ABY0GLH0_9PLEO</name>
<reference evidence="4" key="1">
    <citation type="journal article" date="2019" name="bioRxiv">
        <title>Genomics, evolutionary history and diagnostics of the Alternaria alternata species group including apple and Asian pear pathotypes.</title>
        <authorList>
            <person name="Armitage A.D."/>
            <person name="Cockerton H.M."/>
            <person name="Sreenivasaprasad S."/>
            <person name="Woodhall J.W."/>
            <person name="Lane C.R."/>
            <person name="Harrison R.J."/>
            <person name="Clarkson J.P."/>
        </authorList>
    </citation>
    <scope>NUCLEOTIDE SEQUENCE [LARGE SCALE GENOMIC DNA]</scope>
    <source>
        <strain evidence="4">FERA 635</strain>
    </source>
</reference>
<organism evidence="3 4">
    <name type="scientific">Alternaria tenuissima</name>
    <dbReference type="NCBI Taxonomy" id="119927"/>
    <lineage>
        <taxon>Eukaryota</taxon>
        <taxon>Fungi</taxon>
        <taxon>Dikarya</taxon>
        <taxon>Ascomycota</taxon>
        <taxon>Pezizomycotina</taxon>
        <taxon>Dothideomycetes</taxon>
        <taxon>Pleosporomycetidae</taxon>
        <taxon>Pleosporales</taxon>
        <taxon>Pleosporineae</taxon>
        <taxon>Pleosporaceae</taxon>
        <taxon>Alternaria</taxon>
        <taxon>Alternaria sect. Alternaria</taxon>
        <taxon>Alternaria alternata complex</taxon>
    </lineage>
</organism>
<comment type="caution">
    <text evidence="3">The sequence shown here is derived from an EMBL/GenBank/DDBJ whole genome shotgun (WGS) entry which is preliminary data.</text>
</comment>
<evidence type="ECO:0000313" key="3">
    <source>
        <dbReference type="EMBL" id="RYO06105.1"/>
    </source>
</evidence>